<proteinExistence type="predicted"/>
<name>A0ABN9XQT4_9DINO</name>
<organism evidence="1 2">
    <name type="scientific">Prorocentrum cordatum</name>
    <dbReference type="NCBI Taxonomy" id="2364126"/>
    <lineage>
        <taxon>Eukaryota</taxon>
        <taxon>Sar</taxon>
        <taxon>Alveolata</taxon>
        <taxon>Dinophyceae</taxon>
        <taxon>Prorocentrales</taxon>
        <taxon>Prorocentraceae</taxon>
        <taxon>Prorocentrum</taxon>
    </lineage>
</organism>
<evidence type="ECO:0008006" key="3">
    <source>
        <dbReference type="Google" id="ProtNLM"/>
    </source>
</evidence>
<gene>
    <name evidence="1" type="ORF">PCOR1329_LOCUS77798</name>
</gene>
<evidence type="ECO:0000313" key="1">
    <source>
        <dbReference type="EMBL" id="CAK0900554.1"/>
    </source>
</evidence>
<reference evidence="1" key="1">
    <citation type="submission" date="2023-10" db="EMBL/GenBank/DDBJ databases">
        <authorList>
            <person name="Chen Y."/>
            <person name="Shah S."/>
            <person name="Dougan E. K."/>
            <person name="Thang M."/>
            <person name="Chan C."/>
        </authorList>
    </citation>
    <scope>NUCLEOTIDE SEQUENCE [LARGE SCALE GENOMIC DNA]</scope>
</reference>
<evidence type="ECO:0000313" key="2">
    <source>
        <dbReference type="Proteomes" id="UP001189429"/>
    </source>
</evidence>
<feature type="non-terminal residue" evidence="1">
    <location>
        <position position="1"/>
    </location>
</feature>
<dbReference type="EMBL" id="CAUYUJ010020798">
    <property type="protein sequence ID" value="CAK0900554.1"/>
    <property type="molecule type" value="Genomic_DNA"/>
</dbReference>
<dbReference type="Proteomes" id="UP001189429">
    <property type="component" value="Unassembled WGS sequence"/>
</dbReference>
<keyword evidence="2" id="KW-1185">Reference proteome</keyword>
<sequence>YKNQYALGQWSRDDGLRACKLCLERKKSTGTPRQCMECFLWKGQDAFHASQHHGSKLASRRCVDCPERRKCHVCEERKYEDAFVDLQWEKAGNARCKGGMCLECEGPKKHLKCLRCGQEKLLK</sequence>
<protein>
    <recommendedName>
        <fullName evidence="3">Zinc-binding domain-containing protein</fullName>
    </recommendedName>
</protein>
<comment type="caution">
    <text evidence="1">The sequence shown here is derived from an EMBL/GenBank/DDBJ whole genome shotgun (WGS) entry which is preliminary data.</text>
</comment>
<accession>A0ABN9XQT4</accession>